<dbReference type="RefSeq" id="WP_168607089.1">
    <property type="nucleotide sequence ID" value="NZ_CP038852.1"/>
</dbReference>
<dbReference type="SUPFAM" id="SSF51905">
    <property type="entry name" value="FAD/NAD(P)-binding domain"/>
    <property type="match status" value="1"/>
</dbReference>
<dbReference type="Gene3D" id="3.50.50.60">
    <property type="entry name" value="FAD/NAD(P)-binding domain"/>
    <property type="match status" value="1"/>
</dbReference>
<reference evidence="1 2" key="1">
    <citation type="journal article" date="2020" name="Nat. Microbiol.">
        <title>Lysogenic host-virus interactions in SAR11 marine bacteria.</title>
        <authorList>
            <person name="Morris R.M."/>
            <person name="Cain K.R."/>
            <person name="Hvorecny K.L."/>
            <person name="Kollman J.M."/>
        </authorList>
    </citation>
    <scope>NUCLEOTIDE SEQUENCE [LARGE SCALE GENOMIC DNA]</scope>
    <source>
        <strain evidence="1 2">NP1</strain>
    </source>
</reference>
<evidence type="ECO:0000313" key="2">
    <source>
        <dbReference type="Proteomes" id="UP000501094"/>
    </source>
</evidence>
<name>A0A6H1Q405_9PROT</name>
<evidence type="ECO:0000313" key="1">
    <source>
        <dbReference type="EMBL" id="QIZ21230.1"/>
    </source>
</evidence>
<keyword evidence="2" id="KW-1185">Reference proteome</keyword>
<dbReference type="Proteomes" id="UP000501094">
    <property type="component" value="Chromosome"/>
</dbReference>
<sequence length="323" mass="37419">MKNFCIIGSGISGATIAKALSKKFSLDVYDKARGAGGRSANKKLNMNESFDHGVQYISPKSDEFKKFIKNLITKKIVKKWPGKHLFLNTDKKEDKKHIKIIGKRGNNAISKYLLKDINCNFNSEVIKILNKNKVWEIYFSDGSKKLYKSLILTCPFPQLKKLSKKYIKHSFINQRIKMDANITVMMTIKKSKLNISSYFFNDKILGWAGNENSKMRFKSKNDLWTLQSTYLWANKKIDKNRENKKLNNKIMIEQFFKLTGIKKTKVLFSLNHGWKYSSNPKPLKIKSYWNSSLKLGVCADWFVGPRLESGWVSAQDLFNKINR</sequence>
<dbReference type="KEGG" id="peg:E5R92_05475"/>
<accession>A0A6H1Q405</accession>
<dbReference type="PANTHER" id="PTHR16128:SF5">
    <property type="entry name" value="FAD_NAD(P)-BINDING OXIDOREDUCTASE FAMILY PROTEIN"/>
    <property type="match status" value="1"/>
</dbReference>
<proteinExistence type="predicted"/>
<dbReference type="Gene3D" id="3.90.660.10">
    <property type="match status" value="1"/>
</dbReference>
<dbReference type="EMBL" id="CP038852">
    <property type="protein sequence ID" value="QIZ21230.1"/>
    <property type="molecule type" value="Genomic_DNA"/>
</dbReference>
<protein>
    <submittedName>
        <fullName evidence="1">Amine oxidase</fullName>
    </submittedName>
</protein>
<dbReference type="AlphaFoldDB" id="A0A6H1Q405"/>
<dbReference type="InterPro" id="IPR036188">
    <property type="entry name" value="FAD/NAD-bd_sf"/>
</dbReference>
<gene>
    <name evidence="1" type="ORF">E5R92_05475</name>
</gene>
<dbReference type="Pfam" id="PF13450">
    <property type="entry name" value="NAD_binding_8"/>
    <property type="match status" value="1"/>
</dbReference>
<dbReference type="PANTHER" id="PTHR16128">
    <property type="entry name" value="FAD/NAD(P)-BINDING OXIDOREDUCTASE FAMILY PROTEIN"/>
    <property type="match status" value="1"/>
</dbReference>
<organism evidence="1 2">
    <name type="scientific">Candidatus Pelagibacter giovannonii</name>
    <dbReference type="NCBI Taxonomy" id="2563896"/>
    <lineage>
        <taxon>Bacteria</taxon>
        <taxon>Pseudomonadati</taxon>
        <taxon>Pseudomonadota</taxon>
        <taxon>Alphaproteobacteria</taxon>
        <taxon>Candidatus Pelagibacterales</taxon>
        <taxon>Candidatus Pelagibacteraceae</taxon>
        <taxon>Candidatus Pelagibacter</taxon>
    </lineage>
</organism>